<keyword evidence="2" id="KW-0560">Oxidoreductase</keyword>
<dbReference type="AlphaFoldDB" id="A0A1E8CP95"/>
<dbReference type="EMBL" id="MASR01000001">
    <property type="protein sequence ID" value="OFE14097.1"/>
    <property type="molecule type" value="Genomic_DNA"/>
</dbReference>
<proteinExistence type="predicted"/>
<evidence type="ECO:0000256" key="1">
    <source>
        <dbReference type="ARBA" id="ARBA00001954"/>
    </source>
</evidence>
<dbReference type="GO" id="GO:0016706">
    <property type="term" value="F:2-oxoglutarate-dependent dioxygenase activity"/>
    <property type="evidence" value="ECO:0007669"/>
    <property type="project" value="UniProtKB-ARBA"/>
</dbReference>
<comment type="caution">
    <text evidence="4">The sequence shown here is derived from an EMBL/GenBank/DDBJ whole genome shotgun (WGS) entry which is preliminary data.</text>
</comment>
<dbReference type="SUPFAM" id="SSF51197">
    <property type="entry name" value="Clavaminate synthase-like"/>
    <property type="match status" value="1"/>
</dbReference>
<gene>
    <name evidence="4" type="ORF">PHACT_10785</name>
</gene>
<comment type="cofactor">
    <cofactor evidence="1">
        <name>Fe(2+)</name>
        <dbReference type="ChEBI" id="CHEBI:29033"/>
    </cofactor>
</comment>
<dbReference type="Pfam" id="PF02668">
    <property type="entry name" value="TauD"/>
    <property type="match status" value="1"/>
</dbReference>
<dbReference type="Proteomes" id="UP000175669">
    <property type="component" value="Unassembled WGS sequence"/>
</dbReference>
<keyword evidence="5" id="KW-1185">Reference proteome</keyword>
<sequence>MNHASLTVDTVAMEKQQFCPEAFPLIYAVQAAAGDNKSLDAVAAWVQVNLSELKKKLTEHGAILFRGFPVVTDHDFDAFIRLFGMQNFTYTDSLSNAVRRNRTERVFTANEAPPDIAIYLHHEMAQTPVYPEALFFFCEQAAAKGGATPLCRSDVLLENMEEELPAFVEACEQKGVKYTNTMPDEEDLQSGQGRSWRSTLNASDKSAAEAKLQSLGYQWQWLPGDDLRVTTPVLPAVRKLDDGRRVFFNQLIAAFQGWQDKRNVAQKSICFGDGSVIDTKAMARVIDLAENYSFDLDWQTGDVALVDNSLVMHGRRPFQGERRVLASLLNF</sequence>
<evidence type="ECO:0000313" key="4">
    <source>
        <dbReference type="EMBL" id="OFE14097.1"/>
    </source>
</evidence>
<dbReference type="InterPro" id="IPR042098">
    <property type="entry name" value="TauD-like_sf"/>
</dbReference>
<dbReference type="Gene3D" id="3.60.130.10">
    <property type="entry name" value="Clavaminate synthase-like"/>
    <property type="match status" value="1"/>
</dbReference>
<reference evidence="5" key="1">
    <citation type="submission" date="2016-07" db="EMBL/GenBank/DDBJ databases">
        <authorList>
            <person name="Florea S."/>
            <person name="Webb J.S."/>
            <person name="Jaromczyk J."/>
            <person name="Schardl C.L."/>
        </authorList>
    </citation>
    <scope>NUCLEOTIDE SEQUENCE [LARGE SCALE GENOMIC DNA]</scope>
    <source>
        <strain evidence="5">KCTC 42131</strain>
    </source>
</reference>
<dbReference type="STRING" id="1524254.PHACT_10785"/>
<dbReference type="InterPro" id="IPR003819">
    <property type="entry name" value="TauD/TfdA-like"/>
</dbReference>
<organism evidence="4 5">
    <name type="scientific">Pseudohongiella acticola</name>
    <dbReference type="NCBI Taxonomy" id="1524254"/>
    <lineage>
        <taxon>Bacteria</taxon>
        <taxon>Pseudomonadati</taxon>
        <taxon>Pseudomonadota</taxon>
        <taxon>Gammaproteobacteria</taxon>
        <taxon>Pseudomonadales</taxon>
        <taxon>Pseudohongiellaceae</taxon>
        <taxon>Pseudohongiella</taxon>
    </lineage>
</organism>
<protein>
    <submittedName>
        <fullName evidence="4">SyrP protein</fullName>
    </submittedName>
</protein>
<dbReference type="PANTHER" id="PTHR10696:SF21">
    <property type="entry name" value="TAUD_TFDA-LIKE DOMAIN-CONTAINING PROTEIN"/>
    <property type="match status" value="1"/>
</dbReference>
<dbReference type="PANTHER" id="PTHR10696">
    <property type="entry name" value="GAMMA-BUTYROBETAINE HYDROXYLASE-RELATED"/>
    <property type="match status" value="1"/>
</dbReference>
<name>A0A1E8CP95_9GAMM</name>
<accession>A0A1E8CP95</accession>
<dbReference type="InterPro" id="IPR050411">
    <property type="entry name" value="AlphaKG_dependent_hydroxylases"/>
</dbReference>
<evidence type="ECO:0000259" key="3">
    <source>
        <dbReference type="Pfam" id="PF02668"/>
    </source>
</evidence>
<evidence type="ECO:0000313" key="5">
    <source>
        <dbReference type="Proteomes" id="UP000175669"/>
    </source>
</evidence>
<feature type="domain" description="TauD/TfdA-like" evidence="3">
    <location>
        <begin position="36"/>
        <end position="325"/>
    </location>
</feature>
<evidence type="ECO:0000256" key="2">
    <source>
        <dbReference type="ARBA" id="ARBA00023002"/>
    </source>
</evidence>